<reference evidence="9" key="1">
    <citation type="journal article" date="2021" name="Nat. Commun.">
        <title>Genetic determinants of endophytism in the Arabidopsis root mycobiome.</title>
        <authorList>
            <person name="Mesny F."/>
            <person name="Miyauchi S."/>
            <person name="Thiergart T."/>
            <person name="Pickel B."/>
            <person name="Atanasova L."/>
            <person name="Karlsson M."/>
            <person name="Huettel B."/>
            <person name="Barry K.W."/>
            <person name="Haridas S."/>
            <person name="Chen C."/>
            <person name="Bauer D."/>
            <person name="Andreopoulos W."/>
            <person name="Pangilinan J."/>
            <person name="LaButti K."/>
            <person name="Riley R."/>
            <person name="Lipzen A."/>
            <person name="Clum A."/>
            <person name="Drula E."/>
            <person name="Henrissat B."/>
            <person name="Kohler A."/>
            <person name="Grigoriev I.V."/>
            <person name="Martin F.M."/>
            <person name="Hacquard S."/>
        </authorList>
    </citation>
    <scope>NUCLEOTIDE SEQUENCE</scope>
    <source>
        <strain evidence="9">MPI-CAGE-CH-0235</strain>
    </source>
</reference>
<dbReference type="InterPro" id="IPR050347">
    <property type="entry name" value="Bact_Beta-galactosidase"/>
</dbReference>
<dbReference type="InterPro" id="IPR008979">
    <property type="entry name" value="Galactose-bd-like_sf"/>
</dbReference>
<evidence type="ECO:0000313" key="10">
    <source>
        <dbReference type="Proteomes" id="UP000813444"/>
    </source>
</evidence>
<dbReference type="PANTHER" id="PTHR46323:SF2">
    <property type="entry name" value="BETA-GALACTOSIDASE"/>
    <property type="match status" value="1"/>
</dbReference>
<feature type="region of interest" description="Disordered" evidence="7">
    <location>
        <begin position="1"/>
        <end position="44"/>
    </location>
</feature>
<dbReference type="AlphaFoldDB" id="A0A8K0WUB5"/>
<feature type="region of interest" description="Disordered" evidence="7">
    <location>
        <begin position="62"/>
        <end position="84"/>
    </location>
</feature>
<dbReference type="Pfam" id="PF00703">
    <property type="entry name" value="Glyco_hydro_2"/>
    <property type="match status" value="1"/>
</dbReference>
<dbReference type="InterPro" id="IPR017853">
    <property type="entry name" value="GH"/>
</dbReference>
<dbReference type="SUPFAM" id="SSF51445">
    <property type="entry name" value="(Trans)glycosidases"/>
    <property type="match status" value="1"/>
</dbReference>
<feature type="domain" description="Beta galactosidase small chain/" evidence="8">
    <location>
        <begin position="808"/>
        <end position="1087"/>
    </location>
</feature>
<evidence type="ECO:0000259" key="8">
    <source>
        <dbReference type="SMART" id="SM01038"/>
    </source>
</evidence>
<accession>A0A8K0WUB5</accession>
<comment type="caution">
    <text evidence="9">The sequence shown here is derived from an EMBL/GenBank/DDBJ whole genome shotgun (WGS) entry which is preliminary data.</text>
</comment>
<dbReference type="SUPFAM" id="SSF74650">
    <property type="entry name" value="Galactose mutarotase-like"/>
    <property type="match status" value="1"/>
</dbReference>
<dbReference type="Gene3D" id="3.20.20.80">
    <property type="entry name" value="Glycosidases"/>
    <property type="match status" value="1"/>
</dbReference>
<comment type="similarity">
    <text evidence="2">Belongs to the glycosyl hydrolase 2 family.</text>
</comment>
<evidence type="ECO:0000256" key="2">
    <source>
        <dbReference type="ARBA" id="ARBA00007401"/>
    </source>
</evidence>
<dbReference type="EC" id="3.2.1.23" evidence="3"/>
<keyword evidence="10" id="KW-1185">Reference proteome</keyword>
<dbReference type="InterPro" id="IPR006101">
    <property type="entry name" value="Glyco_hydro_2"/>
</dbReference>
<dbReference type="OrthoDB" id="408320at2759"/>
<dbReference type="Pfam" id="PF02929">
    <property type="entry name" value="Bgal_small_N"/>
    <property type="match status" value="1"/>
</dbReference>
<proteinExistence type="inferred from homology"/>
<evidence type="ECO:0000256" key="3">
    <source>
        <dbReference type="ARBA" id="ARBA00012756"/>
    </source>
</evidence>
<keyword evidence="5" id="KW-0326">Glycosidase</keyword>
<dbReference type="SUPFAM" id="SSF49785">
    <property type="entry name" value="Galactose-binding domain-like"/>
    <property type="match status" value="1"/>
</dbReference>
<dbReference type="InterPro" id="IPR006102">
    <property type="entry name" value="Ig-like_GH2"/>
</dbReference>
<dbReference type="InterPro" id="IPR032312">
    <property type="entry name" value="LacZ_4"/>
</dbReference>
<dbReference type="GO" id="GO:0004565">
    <property type="term" value="F:beta-galactosidase activity"/>
    <property type="evidence" value="ECO:0007669"/>
    <property type="project" value="UniProtKB-EC"/>
</dbReference>
<dbReference type="InterPro" id="IPR013783">
    <property type="entry name" value="Ig-like_fold"/>
</dbReference>
<dbReference type="InterPro" id="IPR014718">
    <property type="entry name" value="GH-type_carb-bd"/>
</dbReference>
<dbReference type="InterPro" id="IPR011013">
    <property type="entry name" value="Gal_mutarotase_sf_dom"/>
</dbReference>
<keyword evidence="4 9" id="KW-0378">Hydrolase</keyword>
<sequence length="1087" mass="121953">MLVPSPAASKAPTVKSLSVRSLEASSPTAGSVSGLTPITSPITSPASASASASASAFSPISPTVSRSTSAAHPRHSNSSPAPDWNNIKVIHRNALTPRSHFYLYDNEKDALTRDVTKAKAQCLSGTWKFHHTYSPFDGPVDFYDPGFDASAFSDIPVPSMWQLHGHGKGPHYTNVPYPWPVDPPNVPFEHNECGRYITRFTINDNFTDHQLRLRFEGVDSSFSVWVNGNYVGYSQGSRNPSEFDITKAAHFDAPNTLAVEVYQRCDGSYLEDQDQWWLSGIFRDVYLHAFPKVHPLDFHAITQLDEEYKNAALGVKVSVNTPTSVELKLLDPDGALIGEVTKQVSTSALIALSVHSPYKWTAETPILYTMVLNFLGEGGCSLVQRVGFRSFELLDGVFCVNGKPIKIRGANRHEHHPDHGRAVPYEFMKQDLLLMKRHNINAIRTSHQLNDVRLYDLADELGFWVLDEADLECHGFNQTGGNPTHYTSDNPDWKKHYVDRARQLVARDKNHACVFMWSLGNEAFYGQNHQAMYDTIKSLDPTRLVHYEGDRDARTADIFSRMYSSVESIIEFAREEKWNKPLVLCEFLHAMGNGPGNCAGYLDAMYLYPRLMGGFIWEWANHGLRTKTEDGEEYMGYGGDFGDVPNDGNFIMDGVLFSNHTPTPGLLEYAKAIEPIQTFAMEGSQVTIVNRYDFLSLDHVTCTWDIVAEDQTISGSEIEIPMGIEPHTAGFLTLDGWDTEILKDTHGEVYLNLTYRLREATNWAPAGHIVATGQVLLLSPLSLNELRAVEPLSTKPTLDHSSPSCITVVSANQASTWSINLTTGLLSGWKRHAYPDVELITKPITMDFYRALTDNDRKGHGRRWIERRVHQTQHYVRQVKCEETDDGIVVEIVGRIAPPVLAWAVDVFWTYHFRGDNVTLRVRGRPHGLLLPRTFARIGITAGLAGVDSVRWWGRGPGESYRDKKFSQLFGKWESTVDDLWVDYEFPQDGGNRTDVRHVEFVGANGRLLRARFGDLSGASFSAMHYTTEDIDKATHPHELRKKKRDDTIIRLDWAHHGLGTGSCGPVTLPEHTLRGDQEFDFELILD</sequence>
<protein>
    <recommendedName>
        <fullName evidence="3">beta-galactosidase</fullName>
        <ecNumber evidence="3">3.2.1.23</ecNumber>
    </recommendedName>
    <alternativeName>
        <fullName evidence="6">Lactase</fullName>
    </alternativeName>
</protein>
<evidence type="ECO:0000256" key="7">
    <source>
        <dbReference type="SAM" id="MobiDB-lite"/>
    </source>
</evidence>
<evidence type="ECO:0000256" key="5">
    <source>
        <dbReference type="ARBA" id="ARBA00023295"/>
    </source>
</evidence>
<dbReference type="InterPro" id="IPR006103">
    <property type="entry name" value="Glyco_hydro_2_cat"/>
</dbReference>
<dbReference type="Gene3D" id="2.60.120.260">
    <property type="entry name" value="Galactose-binding domain-like"/>
    <property type="match status" value="1"/>
</dbReference>
<dbReference type="Pfam" id="PF02836">
    <property type="entry name" value="Glyco_hydro_2_C"/>
    <property type="match status" value="1"/>
</dbReference>
<dbReference type="GO" id="GO:0009341">
    <property type="term" value="C:beta-galactosidase complex"/>
    <property type="evidence" value="ECO:0007669"/>
    <property type="project" value="InterPro"/>
</dbReference>
<evidence type="ECO:0000256" key="4">
    <source>
        <dbReference type="ARBA" id="ARBA00022801"/>
    </source>
</evidence>
<dbReference type="FunFam" id="3.20.20.80:FF:000018">
    <property type="entry name" value="Beta-galactosidase"/>
    <property type="match status" value="1"/>
</dbReference>
<comment type="catalytic activity">
    <reaction evidence="1">
        <text>Hydrolysis of terminal non-reducing beta-D-galactose residues in beta-D-galactosides.</text>
        <dbReference type="EC" id="3.2.1.23"/>
    </reaction>
</comment>
<name>A0A8K0WUB5_9HYPO</name>
<feature type="compositionally biased region" description="Polar residues" evidence="7">
    <location>
        <begin position="64"/>
        <end position="80"/>
    </location>
</feature>
<dbReference type="GO" id="GO:0030246">
    <property type="term" value="F:carbohydrate binding"/>
    <property type="evidence" value="ECO:0007669"/>
    <property type="project" value="InterPro"/>
</dbReference>
<dbReference type="Pfam" id="PF16353">
    <property type="entry name" value="LacZ_4"/>
    <property type="match status" value="1"/>
</dbReference>
<dbReference type="InterPro" id="IPR036156">
    <property type="entry name" value="Beta-gal/glucu_dom_sf"/>
</dbReference>
<organism evidence="9 10">
    <name type="scientific">Stachybotrys elegans</name>
    <dbReference type="NCBI Taxonomy" id="80388"/>
    <lineage>
        <taxon>Eukaryota</taxon>
        <taxon>Fungi</taxon>
        <taxon>Dikarya</taxon>
        <taxon>Ascomycota</taxon>
        <taxon>Pezizomycotina</taxon>
        <taxon>Sordariomycetes</taxon>
        <taxon>Hypocreomycetidae</taxon>
        <taxon>Hypocreales</taxon>
        <taxon>Stachybotryaceae</taxon>
        <taxon>Stachybotrys</taxon>
    </lineage>
</organism>
<dbReference type="PROSITE" id="PS00608">
    <property type="entry name" value="GLYCOSYL_HYDROL_F2_2"/>
    <property type="match status" value="1"/>
</dbReference>
<dbReference type="EMBL" id="JAGPNK010000004">
    <property type="protein sequence ID" value="KAH7322998.1"/>
    <property type="molecule type" value="Genomic_DNA"/>
</dbReference>
<dbReference type="PANTHER" id="PTHR46323">
    <property type="entry name" value="BETA-GALACTOSIDASE"/>
    <property type="match status" value="1"/>
</dbReference>
<dbReference type="InterPro" id="IPR004199">
    <property type="entry name" value="B-gal_small/dom_5"/>
</dbReference>
<dbReference type="InterPro" id="IPR023232">
    <property type="entry name" value="Glyco_hydro_2_AS"/>
</dbReference>
<dbReference type="InterPro" id="IPR006104">
    <property type="entry name" value="Glyco_hydro_2_N"/>
</dbReference>
<gene>
    <name evidence="9" type="ORF">B0I35DRAFT_350373</name>
</gene>
<feature type="compositionally biased region" description="Polar residues" evidence="7">
    <location>
        <begin position="15"/>
        <end position="34"/>
    </location>
</feature>
<dbReference type="Pfam" id="PF02837">
    <property type="entry name" value="Glyco_hydro_2_N"/>
    <property type="match status" value="1"/>
</dbReference>
<dbReference type="PRINTS" id="PR00132">
    <property type="entry name" value="GLHYDRLASE2"/>
</dbReference>
<dbReference type="Proteomes" id="UP000813444">
    <property type="component" value="Unassembled WGS sequence"/>
</dbReference>
<dbReference type="GO" id="GO:0005990">
    <property type="term" value="P:lactose catabolic process"/>
    <property type="evidence" value="ECO:0007669"/>
    <property type="project" value="TreeGrafter"/>
</dbReference>
<dbReference type="SMART" id="SM01038">
    <property type="entry name" value="Bgal_small_N"/>
    <property type="match status" value="1"/>
</dbReference>
<evidence type="ECO:0000256" key="6">
    <source>
        <dbReference type="ARBA" id="ARBA00032230"/>
    </source>
</evidence>
<dbReference type="Gene3D" id="2.70.98.10">
    <property type="match status" value="1"/>
</dbReference>
<evidence type="ECO:0000256" key="1">
    <source>
        <dbReference type="ARBA" id="ARBA00001412"/>
    </source>
</evidence>
<dbReference type="Gene3D" id="2.60.40.10">
    <property type="entry name" value="Immunoglobulins"/>
    <property type="match status" value="2"/>
</dbReference>
<evidence type="ECO:0000313" key="9">
    <source>
        <dbReference type="EMBL" id="KAH7322998.1"/>
    </source>
</evidence>
<dbReference type="SUPFAM" id="SSF49303">
    <property type="entry name" value="beta-Galactosidase/glucuronidase domain"/>
    <property type="match status" value="2"/>
</dbReference>